<dbReference type="EMBL" id="CAJNOK010008116">
    <property type="protein sequence ID" value="CAF1054677.1"/>
    <property type="molecule type" value="Genomic_DNA"/>
</dbReference>
<evidence type="ECO:0000256" key="2">
    <source>
        <dbReference type="ARBA" id="ARBA00023002"/>
    </source>
</evidence>
<dbReference type="Pfam" id="PF00106">
    <property type="entry name" value="adh_short"/>
    <property type="match status" value="1"/>
</dbReference>
<dbReference type="InterPro" id="IPR036291">
    <property type="entry name" value="NAD(P)-bd_dom_sf"/>
</dbReference>
<gene>
    <name evidence="3" type="ORF">OVA965_LOCUS17116</name>
    <name evidence="4" type="ORF">TMI583_LOCUS17126</name>
</gene>
<reference evidence="3" key="1">
    <citation type="submission" date="2021-02" db="EMBL/GenBank/DDBJ databases">
        <authorList>
            <person name="Nowell W R."/>
        </authorList>
    </citation>
    <scope>NUCLEOTIDE SEQUENCE</scope>
</reference>
<evidence type="ECO:0000313" key="5">
    <source>
        <dbReference type="Proteomes" id="UP000677228"/>
    </source>
</evidence>
<dbReference type="GO" id="GO:0016020">
    <property type="term" value="C:membrane"/>
    <property type="evidence" value="ECO:0007669"/>
    <property type="project" value="TreeGrafter"/>
</dbReference>
<dbReference type="AlphaFoldDB" id="A0A8S2DWX3"/>
<organism evidence="3 5">
    <name type="scientific">Didymodactylos carnosus</name>
    <dbReference type="NCBI Taxonomy" id="1234261"/>
    <lineage>
        <taxon>Eukaryota</taxon>
        <taxon>Metazoa</taxon>
        <taxon>Spiralia</taxon>
        <taxon>Gnathifera</taxon>
        <taxon>Rotifera</taxon>
        <taxon>Eurotatoria</taxon>
        <taxon>Bdelloidea</taxon>
        <taxon>Philodinida</taxon>
        <taxon>Philodinidae</taxon>
        <taxon>Didymodactylos</taxon>
    </lineage>
</organism>
<dbReference type="PANTHER" id="PTHR44196:SF1">
    <property type="entry name" value="DEHYDROGENASE_REDUCTASE SDR FAMILY MEMBER 7B"/>
    <property type="match status" value="1"/>
</dbReference>
<dbReference type="GO" id="GO:0016491">
    <property type="term" value="F:oxidoreductase activity"/>
    <property type="evidence" value="ECO:0007669"/>
    <property type="project" value="UniProtKB-KW"/>
</dbReference>
<sequence>MSIADGRYSIPLNLASSTVLITGGSSGIGYTFAEQFVKAGSVVIITGRREDQLKEAIKKLNNSKGGSNKILYYRGDVGSTKERQDLFDWTIKNHPQINILFNNAGIMRQIPIDAVNSSWSDMEQEIQINLSAPIHLCKLFLPYFKKQQETSAIINVSSGLAFIPPS</sequence>
<dbReference type="InterPro" id="IPR002347">
    <property type="entry name" value="SDR_fam"/>
</dbReference>
<accession>A0A8S2DWX3</accession>
<dbReference type="EMBL" id="CAJOBA010008130">
    <property type="protein sequence ID" value="CAF3821032.1"/>
    <property type="molecule type" value="Genomic_DNA"/>
</dbReference>
<dbReference type="PANTHER" id="PTHR44196">
    <property type="entry name" value="DEHYDROGENASE/REDUCTASE SDR FAMILY MEMBER 7B"/>
    <property type="match status" value="1"/>
</dbReference>
<dbReference type="Proteomes" id="UP000677228">
    <property type="component" value="Unassembled WGS sequence"/>
</dbReference>
<proteinExistence type="inferred from homology"/>
<name>A0A8S2DWX3_9BILA</name>
<evidence type="ECO:0000313" key="4">
    <source>
        <dbReference type="EMBL" id="CAF3821032.1"/>
    </source>
</evidence>
<dbReference type="PRINTS" id="PR00081">
    <property type="entry name" value="GDHRDH"/>
</dbReference>
<dbReference type="SUPFAM" id="SSF51735">
    <property type="entry name" value="NAD(P)-binding Rossmann-fold domains"/>
    <property type="match status" value="1"/>
</dbReference>
<keyword evidence="2" id="KW-0560">Oxidoreductase</keyword>
<evidence type="ECO:0000313" key="3">
    <source>
        <dbReference type="EMBL" id="CAF1054677.1"/>
    </source>
</evidence>
<comment type="caution">
    <text evidence="3">The sequence shown here is derived from an EMBL/GenBank/DDBJ whole genome shotgun (WGS) entry which is preliminary data.</text>
</comment>
<dbReference type="Proteomes" id="UP000682733">
    <property type="component" value="Unassembled WGS sequence"/>
</dbReference>
<comment type="similarity">
    <text evidence="1">Belongs to the short-chain dehydrogenases/reductases (SDR) family.</text>
</comment>
<dbReference type="Gene3D" id="3.40.50.720">
    <property type="entry name" value="NAD(P)-binding Rossmann-like Domain"/>
    <property type="match status" value="1"/>
</dbReference>
<protein>
    <submittedName>
        <fullName evidence="3">Uncharacterized protein</fullName>
    </submittedName>
</protein>
<evidence type="ECO:0000256" key="1">
    <source>
        <dbReference type="ARBA" id="ARBA00006484"/>
    </source>
</evidence>